<organism evidence="2 3">
    <name type="scientific">Actinocorallia herbida</name>
    <dbReference type="NCBI Taxonomy" id="58109"/>
    <lineage>
        <taxon>Bacteria</taxon>
        <taxon>Bacillati</taxon>
        <taxon>Actinomycetota</taxon>
        <taxon>Actinomycetes</taxon>
        <taxon>Streptosporangiales</taxon>
        <taxon>Thermomonosporaceae</taxon>
        <taxon>Actinocorallia</taxon>
    </lineage>
</organism>
<feature type="region of interest" description="Disordered" evidence="1">
    <location>
        <begin position="71"/>
        <end position="112"/>
    </location>
</feature>
<proteinExistence type="predicted"/>
<dbReference type="AlphaFoldDB" id="A0A3N1D295"/>
<dbReference type="OrthoDB" id="2426596at2"/>
<comment type="caution">
    <text evidence="2">The sequence shown here is derived from an EMBL/GenBank/DDBJ whole genome shotgun (WGS) entry which is preliminary data.</text>
</comment>
<evidence type="ECO:0000256" key="1">
    <source>
        <dbReference type="SAM" id="MobiDB-lite"/>
    </source>
</evidence>
<evidence type="ECO:0000313" key="3">
    <source>
        <dbReference type="Proteomes" id="UP000272400"/>
    </source>
</evidence>
<evidence type="ECO:0000313" key="2">
    <source>
        <dbReference type="EMBL" id="ROO87198.1"/>
    </source>
</evidence>
<accession>A0A3N1D295</accession>
<dbReference type="EMBL" id="RJKE01000001">
    <property type="protein sequence ID" value="ROO87198.1"/>
    <property type="molecule type" value="Genomic_DNA"/>
</dbReference>
<dbReference type="RefSeq" id="WP_123666511.1">
    <property type="nucleotide sequence ID" value="NZ_RJKE01000001.1"/>
</dbReference>
<sequence>MSDPGHRFPVIAQDVRAADWLVEALDHAEYTVASLLPRGYAAYARILHPAEGSGRRVRWSEVARWSGHDLTPETQFGSLSKPLRGAGPRPSSKRRRARSAPRPFTGVPRDGSLPEPELATLCAILADHTSTPDECWFCVWNGYGWLDPSQSTVMTAIGLARRPPEPSRPTPPADYLANASDAPLVHMPGREFLLLTGPLRAASLIGSTDAGGFLFEQSPNFCWPRDRSWCVATEIDLDSTHVAGPASLIDALLTAPSLEVLPTTPNTRAF</sequence>
<reference evidence="2 3" key="1">
    <citation type="submission" date="2018-11" db="EMBL/GenBank/DDBJ databases">
        <title>Sequencing the genomes of 1000 actinobacteria strains.</title>
        <authorList>
            <person name="Klenk H.-P."/>
        </authorList>
    </citation>
    <scope>NUCLEOTIDE SEQUENCE [LARGE SCALE GENOMIC DNA]</scope>
    <source>
        <strain evidence="2 3">DSM 44254</strain>
    </source>
</reference>
<name>A0A3N1D295_9ACTN</name>
<gene>
    <name evidence="2" type="ORF">EDD29_4792</name>
</gene>
<protein>
    <submittedName>
        <fullName evidence="2">Uncharacterized protein</fullName>
    </submittedName>
</protein>
<keyword evidence="3" id="KW-1185">Reference proteome</keyword>
<dbReference type="Proteomes" id="UP000272400">
    <property type="component" value="Unassembled WGS sequence"/>
</dbReference>